<dbReference type="RefSeq" id="XP_047756979.1">
    <property type="nucleotide sequence ID" value="XM_047900629.1"/>
</dbReference>
<dbReference type="InterPro" id="IPR002347">
    <property type="entry name" value="SDR_fam"/>
</dbReference>
<dbReference type="Proteomes" id="UP000756132">
    <property type="component" value="Chromosome 1"/>
</dbReference>
<dbReference type="EMBL" id="CP090163">
    <property type="protein sequence ID" value="UJO12613.1"/>
    <property type="molecule type" value="Genomic_DNA"/>
</dbReference>
<dbReference type="KEGG" id="ffu:CLAFUR5_01481"/>
<dbReference type="PANTHER" id="PTHR43431:SF7">
    <property type="entry name" value="OXIDOREDUCTASE, SHORT CHAIN DEHYDROGENASE_REDUCTASE FAMILY (AFU_ORTHOLOGUE AFUA_5G14000)"/>
    <property type="match status" value="1"/>
</dbReference>
<keyword evidence="2" id="KW-1185">Reference proteome</keyword>
<dbReference type="GeneID" id="71981359"/>
<dbReference type="PRINTS" id="PR00081">
    <property type="entry name" value="GDHRDH"/>
</dbReference>
<organism evidence="1 2">
    <name type="scientific">Passalora fulva</name>
    <name type="common">Tomato leaf mold</name>
    <name type="synonym">Cladosporium fulvum</name>
    <dbReference type="NCBI Taxonomy" id="5499"/>
    <lineage>
        <taxon>Eukaryota</taxon>
        <taxon>Fungi</taxon>
        <taxon>Dikarya</taxon>
        <taxon>Ascomycota</taxon>
        <taxon>Pezizomycotina</taxon>
        <taxon>Dothideomycetes</taxon>
        <taxon>Dothideomycetidae</taxon>
        <taxon>Mycosphaerellales</taxon>
        <taxon>Mycosphaerellaceae</taxon>
        <taxon>Fulvia</taxon>
    </lineage>
</organism>
<sequence length="282" mass="30612">MQYMTGKASFGLLHIEQLYLWPFSSPSRIMAPSGLAILIGAGPATGAGIARILSHPSHGNMAVALLARRPEPLNDLVKSLRSQSPDAVLEAFPTDTKPENLRKAFADIKTANAFQGLKLKVAIFSIKNSSKKPFMSETFDEFMAPLESYVGGAMVFAQESLKRFFEDHGEKTLAEGSEKKGTLIFTGTLGALRCNAEFGSYGASRGSVRQLAQALAREMSAKGVHVAHTIANGRIADADNEDTKSGKHMAAEAVGKTYLWLSQQEPTVWTHELDLRPAQEKF</sequence>
<dbReference type="InterPro" id="IPR036291">
    <property type="entry name" value="NAD(P)-bd_dom_sf"/>
</dbReference>
<dbReference type="SUPFAM" id="SSF51735">
    <property type="entry name" value="NAD(P)-binding Rossmann-fold domains"/>
    <property type="match status" value="1"/>
</dbReference>
<dbReference type="AlphaFoldDB" id="A0A9Q8P452"/>
<proteinExistence type="predicted"/>
<accession>A0A9Q8P452</accession>
<evidence type="ECO:0000313" key="2">
    <source>
        <dbReference type="Proteomes" id="UP000756132"/>
    </source>
</evidence>
<evidence type="ECO:0008006" key="3">
    <source>
        <dbReference type="Google" id="ProtNLM"/>
    </source>
</evidence>
<reference evidence="1" key="1">
    <citation type="submission" date="2021-12" db="EMBL/GenBank/DDBJ databases">
        <authorList>
            <person name="Zaccaron A."/>
            <person name="Stergiopoulos I."/>
        </authorList>
    </citation>
    <scope>NUCLEOTIDE SEQUENCE</scope>
    <source>
        <strain evidence="1">Race5_Kim</strain>
    </source>
</reference>
<reference evidence="1" key="2">
    <citation type="journal article" date="2022" name="Microb. Genom.">
        <title>A chromosome-scale genome assembly of the tomato pathogen Cladosporium fulvum reveals a compartmentalized genome architecture and the presence of a dispensable chromosome.</title>
        <authorList>
            <person name="Zaccaron A.Z."/>
            <person name="Chen L.H."/>
            <person name="Samaras A."/>
            <person name="Stergiopoulos I."/>
        </authorList>
    </citation>
    <scope>NUCLEOTIDE SEQUENCE</scope>
    <source>
        <strain evidence="1">Race5_Kim</strain>
    </source>
</reference>
<dbReference type="OrthoDB" id="5399006at2759"/>
<name>A0A9Q8P452_PASFU</name>
<dbReference type="Pfam" id="PF00106">
    <property type="entry name" value="adh_short"/>
    <property type="match status" value="1"/>
</dbReference>
<dbReference type="PANTHER" id="PTHR43431">
    <property type="entry name" value="OXIDOREDUCTASE, SHORT CHAIN DEHYDROGENASE/REDUCTASE FAMILY (AFU_ORTHOLOGUE AFUA_5G14000)"/>
    <property type="match status" value="1"/>
</dbReference>
<dbReference type="Gene3D" id="3.40.50.720">
    <property type="entry name" value="NAD(P)-binding Rossmann-like Domain"/>
    <property type="match status" value="1"/>
</dbReference>
<gene>
    <name evidence="1" type="ORF">CLAFUR5_01481</name>
</gene>
<evidence type="ECO:0000313" key="1">
    <source>
        <dbReference type="EMBL" id="UJO12613.1"/>
    </source>
</evidence>
<protein>
    <recommendedName>
        <fullName evidence="3">NAD(P)-binding protein</fullName>
    </recommendedName>
</protein>